<protein>
    <recommendedName>
        <fullName evidence="10">Spore germination protein KB</fullName>
    </recommendedName>
</protein>
<dbReference type="PANTHER" id="PTHR34975:SF2">
    <property type="entry name" value="SPORE GERMINATION PROTEIN A2"/>
    <property type="match status" value="1"/>
</dbReference>
<evidence type="ECO:0000313" key="9">
    <source>
        <dbReference type="EMBL" id="KOO40205.1"/>
    </source>
</evidence>
<evidence type="ECO:0008006" key="10">
    <source>
        <dbReference type="Google" id="ProtNLM"/>
    </source>
</evidence>
<keyword evidence="6 8" id="KW-1133">Transmembrane helix</keyword>
<feature type="transmembrane region" description="Helical" evidence="8">
    <location>
        <begin position="244"/>
        <end position="266"/>
    </location>
</feature>
<evidence type="ECO:0000256" key="1">
    <source>
        <dbReference type="ARBA" id="ARBA00004141"/>
    </source>
</evidence>
<keyword evidence="4" id="KW-0309">Germination</keyword>
<evidence type="ECO:0000256" key="6">
    <source>
        <dbReference type="ARBA" id="ARBA00022989"/>
    </source>
</evidence>
<organism evidence="9">
    <name type="scientific">Halalkalibacterium halodurans</name>
    <name type="common">Bacillus halodurans</name>
    <dbReference type="NCBI Taxonomy" id="86665"/>
    <lineage>
        <taxon>Bacteria</taxon>
        <taxon>Bacillati</taxon>
        <taxon>Bacillota</taxon>
        <taxon>Bacilli</taxon>
        <taxon>Bacillales</taxon>
        <taxon>Bacillaceae</taxon>
        <taxon>Halalkalibacterium (ex Joshi et al. 2022)</taxon>
    </lineage>
</organism>
<dbReference type="NCBIfam" id="TIGR00912">
    <property type="entry name" value="2A0309"/>
    <property type="match status" value="1"/>
</dbReference>
<keyword evidence="3" id="KW-0813">Transport</keyword>
<feature type="transmembrane region" description="Helical" evidence="8">
    <location>
        <begin position="59"/>
        <end position="76"/>
    </location>
</feature>
<comment type="similarity">
    <text evidence="2">Belongs to the amino acid-polyamine-organocation (APC) superfamily. Spore germination protein (SGP) (TC 2.A.3.9) family.</text>
</comment>
<feature type="transmembrane region" description="Helical" evidence="8">
    <location>
        <begin position="287"/>
        <end position="307"/>
    </location>
</feature>
<comment type="caution">
    <text evidence="9">The sequence shown here is derived from an EMBL/GenBank/DDBJ whole genome shotgun (WGS) entry which is preliminary data.</text>
</comment>
<name>A0A0M0KN28_ALKHA</name>
<evidence type="ECO:0000256" key="8">
    <source>
        <dbReference type="SAM" id="Phobius"/>
    </source>
</evidence>
<dbReference type="GO" id="GO:0016020">
    <property type="term" value="C:membrane"/>
    <property type="evidence" value="ECO:0007669"/>
    <property type="project" value="UniProtKB-SubCell"/>
</dbReference>
<dbReference type="AlphaFoldDB" id="A0A0M0KN28"/>
<feature type="transmembrane region" description="Helical" evidence="8">
    <location>
        <begin position="313"/>
        <end position="335"/>
    </location>
</feature>
<keyword evidence="5 8" id="KW-0812">Transmembrane</keyword>
<dbReference type="PATRIC" id="fig|136160.3.peg.2408"/>
<dbReference type="Pfam" id="PF03845">
    <property type="entry name" value="Spore_permease"/>
    <property type="match status" value="1"/>
</dbReference>
<evidence type="ECO:0000256" key="7">
    <source>
        <dbReference type="ARBA" id="ARBA00023136"/>
    </source>
</evidence>
<reference evidence="9" key="1">
    <citation type="submission" date="2015-08" db="EMBL/GenBank/DDBJ databases">
        <title>Complete DNA Sequence of Pseudomonas syringae pv. actinidiae, the Causal Agent of Kiwifruit Canker Disease.</title>
        <authorList>
            <person name="Rikkerink E.H.A."/>
            <person name="Fineran P.C."/>
        </authorList>
    </citation>
    <scope>NUCLEOTIDE SEQUENCE</scope>
    <source>
        <strain evidence="9">DSM 13666</strain>
    </source>
</reference>
<comment type="subcellular location">
    <subcellularLocation>
        <location evidence="1">Membrane</location>
        <topology evidence="1">Multi-pass membrane protein</topology>
    </subcellularLocation>
</comment>
<evidence type="ECO:0000256" key="5">
    <source>
        <dbReference type="ARBA" id="ARBA00022692"/>
    </source>
</evidence>
<dbReference type="GO" id="GO:0009847">
    <property type="term" value="P:spore germination"/>
    <property type="evidence" value="ECO:0007669"/>
    <property type="project" value="InterPro"/>
</dbReference>
<dbReference type="InterPro" id="IPR004761">
    <property type="entry name" value="Spore_GerAB"/>
</dbReference>
<dbReference type="PANTHER" id="PTHR34975">
    <property type="entry name" value="SPORE GERMINATION PROTEIN A2"/>
    <property type="match status" value="1"/>
</dbReference>
<dbReference type="EMBL" id="LILD01000001">
    <property type="protein sequence ID" value="KOO40205.1"/>
    <property type="molecule type" value="Genomic_DNA"/>
</dbReference>
<evidence type="ECO:0000256" key="4">
    <source>
        <dbReference type="ARBA" id="ARBA00022544"/>
    </source>
</evidence>
<sequence>MGTALVVSLGIMAEKDAWLAILFGTVTGLLLFFVYVALYRQYPKLPLSGYIIEILGKPIGWPLALLYAIFFIYGAARDVRDGGVLLVISVLDQTPLIVINAVMTLSVAYVLNKGIEVLGRTALIFLGILVLSGVASNLLLFVSGVVDFTRLLPVLERGWEPVLETTLTHTYEFPFNEVICFTMVLPLLSEMKRGIRYGVIATLLSGFVLSLTTVMNIAALGIGIAGRATFPLLHTISLVNIGEFIQRLDLLVVLSLIIGDFFKIALFYYAGVKTAADLFQISDHRKLIYPVGLIILFVSIMIAGNFAEHIEEGNFALISVFLIFGSGLPILMLIVSTVKGKFRFNSS</sequence>
<keyword evidence="7 8" id="KW-0472">Membrane</keyword>
<accession>A0A0M0KN28</accession>
<gene>
    <name evidence="9" type="ORF">AMD02_10105</name>
</gene>
<feature type="transmembrane region" description="Helical" evidence="8">
    <location>
        <begin position="82"/>
        <end position="111"/>
    </location>
</feature>
<evidence type="ECO:0000256" key="2">
    <source>
        <dbReference type="ARBA" id="ARBA00007998"/>
    </source>
</evidence>
<proteinExistence type="inferred from homology"/>
<evidence type="ECO:0000256" key="3">
    <source>
        <dbReference type="ARBA" id="ARBA00022448"/>
    </source>
</evidence>
<feature type="transmembrane region" description="Helical" evidence="8">
    <location>
        <begin position="200"/>
        <end position="224"/>
    </location>
</feature>
<feature type="transmembrane region" description="Helical" evidence="8">
    <location>
        <begin position="123"/>
        <end position="146"/>
    </location>
</feature>
<feature type="transmembrane region" description="Helical" evidence="8">
    <location>
        <begin position="17"/>
        <end position="38"/>
    </location>
</feature>